<protein>
    <submittedName>
        <fullName evidence="9">Uncharacterized protein</fullName>
    </submittedName>
</protein>
<dbReference type="GO" id="GO:0005829">
    <property type="term" value="C:cytosol"/>
    <property type="evidence" value="ECO:0007669"/>
    <property type="project" value="GOC"/>
</dbReference>
<evidence type="ECO:0000256" key="1">
    <source>
        <dbReference type="ARBA" id="ARBA00004150"/>
    </source>
</evidence>
<dbReference type="GO" id="GO:0010008">
    <property type="term" value="C:endosome membrane"/>
    <property type="evidence" value="ECO:0007669"/>
    <property type="project" value="UniProtKB-SubCell"/>
</dbReference>
<keyword evidence="4" id="KW-0967">Endosome</keyword>
<dbReference type="Gene3D" id="1.10.357.110">
    <property type="entry name" value="Vacuolar protein sorting-associated protein 53, C-terminus"/>
    <property type="match status" value="1"/>
</dbReference>
<dbReference type="InterPro" id="IPR038260">
    <property type="entry name" value="Vps53_C_sf"/>
</dbReference>
<dbReference type="Pfam" id="PF04100">
    <property type="entry name" value="Vps53_N"/>
    <property type="match status" value="1"/>
</dbReference>
<feature type="domain" description="Vps53 N-terminal" evidence="7">
    <location>
        <begin position="1"/>
        <end position="314"/>
    </location>
</feature>
<dbReference type="STRING" id="1555241.A0A4P9X2Q3"/>
<dbReference type="GO" id="GO:0042147">
    <property type="term" value="P:retrograde transport, endosome to Golgi"/>
    <property type="evidence" value="ECO:0007669"/>
    <property type="project" value="InterPro"/>
</dbReference>
<evidence type="ECO:0000313" key="9">
    <source>
        <dbReference type="EMBL" id="RKO98866.1"/>
    </source>
</evidence>
<organism evidence="9 10">
    <name type="scientific">Caulochytrium protostelioides</name>
    <dbReference type="NCBI Taxonomy" id="1555241"/>
    <lineage>
        <taxon>Eukaryota</taxon>
        <taxon>Fungi</taxon>
        <taxon>Fungi incertae sedis</taxon>
        <taxon>Chytridiomycota</taxon>
        <taxon>Chytridiomycota incertae sedis</taxon>
        <taxon>Chytridiomycetes</taxon>
        <taxon>Caulochytriales</taxon>
        <taxon>Caulochytriaceae</taxon>
        <taxon>Caulochytrium</taxon>
    </lineage>
</organism>
<reference evidence="10" key="1">
    <citation type="journal article" date="2018" name="Nat. Microbiol.">
        <title>Leveraging single-cell genomics to expand the fungal tree of life.</title>
        <authorList>
            <person name="Ahrendt S.R."/>
            <person name="Quandt C.A."/>
            <person name="Ciobanu D."/>
            <person name="Clum A."/>
            <person name="Salamov A."/>
            <person name="Andreopoulos B."/>
            <person name="Cheng J.F."/>
            <person name="Woyke T."/>
            <person name="Pelin A."/>
            <person name="Henrissat B."/>
            <person name="Reynolds N.K."/>
            <person name="Benny G.L."/>
            <person name="Smith M.E."/>
            <person name="James T.Y."/>
            <person name="Grigoriev I.V."/>
        </authorList>
    </citation>
    <scope>NUCLEOTIDE SEQUENCE [LARGE SCALE GENOMIC DNA]</scope>
    <source>
        <strain evidence="10">ATCC 52028</strain>
    </source>
</reference>
<dbReference type="InterPro" id="IPR039766">
    <property type="entry name" value="Vps53"/>
</dbReference>
<dbReference type="GO" id="GO:0000938">
    <property type="term" value="C:GARP complex"/>
    <property type="evidence" value="ECO:0007669"/>
    <property type="project" value="InterPro"/>
</dbReference>
<evidence type="ECO:0000259" key="8">
    <source>
        <dbReference type="Pfam" id="PF16854"/>
    </source>
</evidence>
<dbReference type="InterPro" id="IPR031745">
    <property type="entry name" value="Vps53_C"/>
</dbReference>
<feature type="non-terminal residue" evidence="9">
    <location>
        <position position="1"/>
    </location>
</feature>
<evidence type="ECO:0000256" key="6">
    <source>
        <dbReference type="ARBA" id="ARBA00023136"/>
    </source>
</evidence>
<dbReference type="PANTHER" id="PTHR12820:SF0">
    <property type="entry name" value="VACUOLAR PROTEIN SORTING-ASSOCIATED PROTEIN 53 HOMOLOG"/>
    <property type="match status" value="1"/>
</dbReference>
<dbReference type="AlphaFoldDB" id="A0A4P9X2Q3"/>
<comment type="subcellular location">
    <subcellularLocation>
        <location evidence="2">Endosome membrane</location>
        <topology evidence="2">Peripheral membrane protein</topology>
    </subcellularLocation>
    <subcellularLocation>
        <location evidence="1">Golgi apparatus</location>
        <location evidence="1">trans-Golgi network membrane</location>
        <topology evidence="1">Peripheral membrane protein</topology>
    </subcellularLocation>
</comment>
<evidence type="ECO:0000259" key="7">
    <source>
        <dbReference type="Pfam" id="PF04100"/>
    </source>
</evidence>
<dbReference type="PANTHER" id="PTHR12820">
    <property type="entry name" value="VACUOLAR SORTING PROTEIN 53"/>
    <property type="match status" value="1"/>
</dbReference>
<accession>A0A4P9X2Q3</accession>
<evidence type="ECO:0000256" key="4">
    <source>
        <dbReference type="ARBA" id="ARBA00022753"/>
    </source>
</evidence>
<dbReference type="Pfam" id="PF16854">
    <property type="entry name" value="VPS53_C"/>
    <property type="match status" value="1"/>
</dbReference>
<gene>
    <name evidence="9" type="ORF">CXG81DRAFT_4987</name>
</gene>
<feature type="domain" description="Vps53 C-terminal" evidence="8">
    <location>
        <begin position="533"/>
        <end position="624"/>
    </location>
</feature>
<name>A0A4P9X2Q3_9FUNG</name>
<evidence type="ECO:0000256" key="3">
    <source>
        <dbReference type="ARBA" id="ARBA00008628"/>
    </source>
</evidence>
<evidence type="ECO:0000256" key="2">
    <source>
        <dbReference type="ARBA" id="ARBA00004481"/>
    </source>
</evidence>
<dbReference type="InterPro" id="IPR007234">
    <property type="entry name" value="Vps53_N"/>
</dbReference>
<keyword evidence="6" id="KW-0472">Membrane</keyword>
<evidence type="ECO:0000313" key="10">
    <source>
        <dbReference type="Proteomes" id="UP000274922"/>
    </source>
</evidence>
<keyword evidence="10" id="KW-1185">Reference proteome</keyword>
<dbReference type="EMBL" id="ML014351">
    <property type="protein sequence ID" value="RKO98866.1"/>
    <property type="molecule type" value="Genomic_DNA"/>
</dbReference>
<keyword evidence="5" id="KW-0333">Golgi apparatus</keyword>
<comment type="similarity">
    <text evidence="3">Belongs to the VPS53 family.</text>
</comment>
<dbReference type="Proteomes" id="UP000274922">
    <property type="component" value="Unassembled WGS sequence"/>
</dbReference>
<proteinExistence type="inferred from homology"/>
<feature type="non-terminal residue" evidence="9">
    <location>
        <position position="637"/>
    </location>
</feature>
<evidence type="ECO:0000256" key="5">
    <source>
        <dbReference type="ARBA" id="ARBA00023034"/>
    </source>
</evidence>
<dbReference type="OrthoDB" id="10261632at2759"/>
<sequence length="637" mass="71237">LVDELSTIKTKVDQSQKTVTELTQDIKRLDAIKSNLSSTLDLLKKLQFLVSGIQRCERLAANRQYLETSDVLRRVLTEIVPFQSMRAIPQLSALCSTVANLQSALRDQILQDFRITFQGGSVRHRMASLNESCRVMEQLQNGQGKQMLLDWYLTEQMSDYVAMFRTTSDVGGLADVGKRYAWLKRFLKAFDEEQTNMFPTSWNMAQLIVQRFGSETSKHLSDVLKAHDAQMDVKAMLQALQQTIDFEGKLNTRFANSQGQRPRRVDPAATGAGEPVPVPVGPYTRLISAVFDPYLHHYVAEEEKNLQALVATCRAKPLVCEEGGVLTSATDVFYTIRQSLVHCAALSTREPLLLLSDVFRRAIDAYTDFLRSRLPRDGTRPPLSAAELTELGYLLMTTDYGVTVIQQLEDKMKTKLDAAMGAQISFQTERDTMMTANGSAFTALVSAVSAPLEAILQSMARYAWASQEVVGDQSAYVTQVGASLAQSMAVVAPLLHGTKYFRSFCDRFADDLLTRYLAAIYRCRPITPVNAGQLLLDMNMLRAFLTTMTTYGPDGKPAAAASDIRPPNAFVKLVQRHANTIEGTLKVVLRPFSPPEQLVDTYRLLFPDRPSAADFQRILELKGLRRSEQQHCLELFQ</sequence>